<evidence type="ECO:0000256" key="3">
    <source>
        <dbReference type="ARBA" id="ARBA00022692"/>
    </source>
</evidence>
<dbReference type="EMBL" id="POWF01000006">
    <property type="protein sequence ID" value="PNQ72850.1"/>
    <property type="molecule type" value="Genomic_DNA"/>
</dbReference>
<dbReference type="GO" id="GO:0051607">
    <property type="term" value="P:defense response to virus"/>
    <property type="evidence" value="ECO:0007669"/>
    <property type="project" value="UniProtKB-KW"/>
</dbReference>
<dbReference type="InterPro" id="IPR043760">
    <property type="entry name" value="PycTM_dom"/>
</dbReference>
<keyword evidence="4" id="KW-0547">Nucleotide-binding</keyword>
<evidence type="ECO:0000313" key="10">
    <source>
        <dbReference type="EMBL" id="PNQ72850.1"/>
    </source>
</evidence>
<dbReference type="RefSeq" id="WP_103052376.1">
    <property type="nucleotide sequence ID" value="NZ_POWF01000006.1"/>
</dbReference>
<protein>
    <recommendedName>
        <fullName evidence="9">Pycsar effector protein domain-containing protein</fullName>
    </recommendedName>
</protein>
<keyword evidence="11" id="KW-1185">Reference proteome</keyword>
<feature type="transmembrane region" description="Helical" evidence="8">
    <location>
        <begin position="54"/>
        <end position="75"/>
    </location>
</feature>
<dbReference type="OrthoDB" id="2084475at2"/>
<evidence type="ECO:0000313" key="11">
    <source>
        <dbReference type="Proteomes" id="UP000236641"/>
    </source>
</evidence>
<dbReference type="Proteomes" id="UP000236641">
    <property type="component" value="Unassembled WGS sequence"/>
</dbReference>
<keyword evidence="3 8" id="KW-0812">Transmembrane</keyword>
<dbReference type="GO" id="GO:0005886">
    <property type="term" value="C:plasma membrane"/>
    <property type="evidence" value="ECO:0007669"/>
    <property type="project" value="UniProtKB-SubCell"/>
</dbReference>
<comment type="caution">
    <text evidence="10">The sequence shown here is derived from an EMBL/GenBank/DDBJ whole genome shotgun (WGS) entry which is preliminary data.</text>
</comment>
<comment type="subcellular location">
    <subcellularLocation>
        <location evidence="1">Cell membrane</location>
    </subcellularLocation>
</comment>
<evidence type="ECO:0000256" key="5">
    <source>
        <dbReference type="ARBA" id="ARBA00022989"/>
    </source>
</evidence>
<gene>
    <name evidence="10" type="ORF">C1T31_10115</name>
</gene>
<evidence type="ECO:0000256" key="1">
    <source>
        <dbReference type="ARBA" id="ARBA00004236"/>
    </source>
</evidence>
<evidence type="ECO:0000259" key="9">
    <source>
        <dbReference type="Pfam" id="PF18967"/>
    </source>
</evidence>
<keyword evidence="2" id="KW-1003">Cell membrane</keyword>
<keyword evidence="5 8" id="KW-1133">Transmembrane helix</keyword>
<evidence type="ECO:0000256" key="2">
    <source>
        <dbReference type="ARBA" id="ARBA00022475"/>
    </source>
</evidence>
<evidence type="ECO:0000256" key="6">
    <source>
        <dbReference type="ARBA" id="ARBA00023118"/>
    </source>
</evidence>
<organism evidence="10 11">
    <name type="scientific">Hanstruepera neustonica</name>
    <dbReference type="NCBI Taxonomy" id="1445657"/>
    <lineage>
        <taxon>Bacteria</taxon>
        <taxon>Pseudomonadati</taxon>
        <taxon>Bacteroidota</taxon>
        <taxon>Flavobacteriia</taxon>
        <taxon>Flavobacteriales</taxon>
        <taxon>Flavobacteriaceae</taxon>
        <taxon>Hanstruepera</taxon>
    </lineage>
</organism>
<dbReference type="Pfam" id="PF18967">
    <property type="entry name" value="PycTM"/>
    <property type="match status" value="1"/>
</dbReference>
<dbReference type="AlphaFoldDB" id="A0A2K1DXW1"/>
<evidence type="ECO:0000256" key="8">
    <source>
        <dbReference type="SAM" id="Phobius"/>
    </source>
</evidence>
<feature type="transmembrane region" description="Helical" evidence="8">
    <location>
        <begin position="142"/>
        <end position="168"/>
    </location>
</feature>
<sequence length="170" mass="19723">MEEKLLVVFQNINEWLRFAEAKNAMIIALNGVVVFGVAQIIEFNFIKDIEILKWYLTIAFICLTFSTIVALLSFIPRLKQIAPTFNLNPGKDNFLFFDTLKDKKINEVIEFYKTDDEVQPYHEQLADQIIVNSGIAKRKYDYFTFSCWITIAGIITPLIAGLFAFFIYKK</sequence>
<dbReference type="GO" id="GO:0000166">
    <property type="term" value="F:nucleotide binding"/>
    <property type="evidence" value="ECO:0007669"/>
    <property type="project" value="UniProtKB-KW"/>
</dbReference>
<feature type="domain" description="Pycsar effector protein" evidence="9">
    <location>
        <begin position="6"/>
        <end position="164"/>
    </location>
</feature>
<evidence type="ECO:0000256" key="4">
    <source>
        <dbReference type="ARBA" id="ARBA00022741"/>
    </source>
</evidence>
<reference evidence="10 11" key="1">
    <citation type="submission" date="2018-01" db="EMBL/GenBank/DDBJ databases">
        <title>The draft genome of Hanstruepera neustonica JCM19743.</title>
        <authorList>
            <person name="He R.-H."/>
            <person name="Du Z.-J."/>
        </authorList>
    </citation>
    <scope>NUCLEOTIDE SEQUENCE [LARGE SCALE GENOMIC DNA]</scope>
    <source>
        <strain evidence="10 11">JCM19743</strain>
    </source>
</reference>
<feature type="transmembrane region" description="Helical" evidence="8">
    <location>
        <begin position="24"/>
        <end position="42"/>
    </location>
</feature>
<accession>A0A2K1DXW1</accession>
<keyword evidence="7 8" id="KW-0472">Membrane</keyword>
<name>A0A2K1DXW1_9FLAO</name>
<proteinExistence type="predicted"/>
<evidence type="ECO:0000256" key="7">
    <source>
        <dbReference type="ARBA" id="ARBA00023136"/>
    </source>
</evidence>
<keyword evidence="6" id="KW-0051">Antiviral defense</keyword>